<keyword evidence="2" id="KW-1185">Reference proteome</keyword>
<name>A0A9D4RRK8_DREPO</name>
<sequence>MFIFILFVGNYTIPETLTHHMTHISLCCRFLGTTVESSSVLPLLQSLVQQLSMLGNQSPRSGLVRVSLSSRYRTFFLKDE</sequence>
<organism evidence="1 2">
    <name type="scientific">Dreissena polymorpha</name>
    <name type="common">Zebra mussel</name>
    <name type="synonym">Mytilus polymorpha</name>
    <dbReference type="NCBI Taxonomy" id="45954"/>
    <lineage>
        <taxon>Eukaryota</taxon>
        <taxon>Metazoa</taxon>
        <taxon>Spiralia</taxon>
        <taxon>Lophotrochozoa</taxon>
        <taxon>Mollusca</taxon>
        <taxon>Bivalvia</taxon>
        <taxon>Autobranchia</taxon>
        <taxon>Heteroconchia</taxon>
        <taxon>Euheterodonta</taxon>
        <taxon>Imparidentia</taxon>
        <taxon>Neoheterodontei</taxon>
        <taxon>Myida</taxon>
        <taxon>Dreissenoidea</taxon>
        <taxon>Dreissenidae</taxon>
        <taxon>Dreissena</taxon>
    </lineage>
</organism>
<reference evidence="1" key="1">
    <citation type="journal article" date="2019" name="bioRxiv">
        <title>The Genome of the Zebra Mussel, Dreissena polymorpha: A Resource for Invasive Species Research.</title>
        <authorList>
            <person name="McCartney M.A."/>
            <person name="Auch B."/>
            <person name="Kono T."/>
            <person name="Mallez S."/>
            <person name="Zhang Y."/>
            <person name="Obille A."/>
            <person name="Becker A."/>
            <person name="Abrahante J.E."/>
            <person name="Garbe J."/>
            <person name="Badalamenti J.P."/>
            <person name="Herman A."/>
            <person name="Mangelson H."/>
            <person name="Liachko I."/>
            <person name="Sullivan S."/>
            <person name="Sone E.D."/>
            <person name="Koren S."/>
            <person name="Silverstein K.A.T."/>
            <person name="Beckman K.B."/>
            <person name="Gohl D.M."/>
        </authorList>
    </citation>
    <scope>NUCLEOTIDE SEQUENCE</scope>
    <source>
        <strain evidence="1">Duluth1</strain>
        <tissue evidence="1">Whole animal</tissue>
    </source>
</reference>
<dbReference type="EMBL" id="JAIWYP010000001">
    <property type="protein sequence ID" value="KAH3878911.1"/>
    <property type="molecule type" value="Genomic_DNA"/>
</dbReference>
<dbReference type="AlphaFoldDB" id="A0A9D4RRK8"/>
<comment type="caution">
    <text evidence="1">The sequence shown here is derived from an EMBL/GenBank/DDBJ whole genome shotgun (WGS) entry which is preliminary data.</text>
</comment>
<proteinExistence type="predicted"/>
<protein>
    <submittedName>
        <fullName evidence="1">Uncharacterized protein</fullName>
    </submittedName>
</protein>
<gene>
    <name evidence="1" type="ORF">DPMN_002812</name>
</gene>
<accession>A0A9D4RRK8</accession>
<dbReference type="Proteomes" id="UP000828390">
    <property type="component" value="Unassembled WGS sequence"/>
</dbReference>
<evidence type="ECO:0000313" key="2">
    <source>
        <dbReference type="Proteomes" id="UP000828390"/>
    </source>
</evidence>
<reference evidence="1" key="2">
    <citation type="submission" date="2020-11" db="EMBL/GenBank/DDBJ databases">
        <authorList>
            <person name="McCartney M.A."/>
            <person name="Auch B."/>
            <person name="Kono T."/>
            <person name="Mallez S."/>
            <person name="Becker A."/>
            <person name="Gohl D.M."/>
            <person name="Silverstein K.A.T."/>
            <person name="Koren S."/>
            <person name="Bechman K.B."/>
            <person name="Herman A."/>
            <person name="Abrahante J.E."/>
            <person name="Garbe J."/>
        </authorList>
    </citation>
    <scope>NUCLEOTIDE SEQUENCE</scope>
    <source>
        <strain evidence="1">Duluth1</strain>
        <tissue evidence="1">Whole animal</tissue>
    </source>
</reference>
<evidence type="ECO:0000313" key="1">
    <source>
        <dbReference type="EMBL" id="KAH3878911.1"/>
    </source>
</evidence>